<evidence type="ECO:0008006" key="9">
    <source>
        <dbReference type="Google" id="ProtNLM"/>
    </source>
</evidence>
<dbReference type="PANTHER" id="PTHR11266">
    <property type="entry name" value="PEROXISOMAL MEMBRANE PROTEIN 2, PXMP2 MPV17"/>
    <property type="match status" value="1"/>
</dbReference>
<keyword evidence="4 6" id="KW-1133">Transmembrane helix</keyword>
<evidence type="ECO:0000256" key="5">
    <source>
        <dbReference type="ARBA" id="ARBA00023136"/>
    </source>
</evidence>
<evidence type="ECO:0000313" key="7">
    <source>
        <dbReference type="EMBL" id="KAK2152531.1"/>
    </source>
</evidence>
<dbReference type="GO" id="GO:0005739">
    <property type="term" value="C:mitochondrion"/>
    <property type="evidence" value="ECO:0007669"/>
    <property type="project" value="TreeGrafter"/>
</dbReference>
<name>A0AAD9N2E0_9ANNE</name>
<keyword evidence="8" id="KW-1185">Reference proteome</keyword>
<dbReference type="Proteomes" id="UP001208570">
    <property type="component" value="Unassembled WGS sequence"/>
</dbReference>
<sequence length="269" mass="30453">MLRSFGRKKNGACCLADTSCLQTPVITVGLSGFGDLMQQYYEHLKKHGSGWDQRRSRNICLSGLVIGPICHFWYLYLDKALPGRTLRVVFKKVLADQIIISPLCVASFLFVIAYSEGATKLEMANEFKTKAPALLKAEWLVWPPAQVINFLVLPTRYRVLYDNLISLGFDNYYSYVKYRRDRDASQEHRLKYERSADEESSDNYLIPEAAFASDISLDFPPMGRNICARYYIPDSVASPHKMHIFLLFLPRGAVAGSDFPSSGSVNPQN</sequence>
<evidence type="ECO:0000256" key="6">
    <source>
        <dbReference type="RuleBase" id="RU363053"/>
    </source>
</evidence>
<dbReference type="GO" id="GO:0016020">
    <property type="term" value="C:membrane"/>
    <property type="evidence" value="ECO:0007669"/>
    <property type="project" value="UniProtKB-SubCell"/>
</dbReference>
<evidence type="ECO:0000256" key="3">
    <source>
        <dbReference type="ARBA" id="ARBA00022692"/>
    </source>
</evidence>
<comment type="similarity">
    <text evidence="2 6">Belongs to the peroxisomal membrane protein PXMP2/4 family.</text>
</comment>
<dbReference type="Pfam" id="PF04117">
    <property type="entry name" value="Mpv17_PMP22"/>
    <property type="match status" value="1"/>
</dbReference>
<accession>A0AAD9N2E0</accession>
<proteinExistence type="inferred from homology"/>
<dbReference type="InterPro" id="IPR007248">
    <property type="entry name" value="Mpv17_PMP22"/>
</dbReference>
<keyword evidence="5 6" id="KW-0472">Membrane</keyword>
<evidence type="ECO:0000256" key="4">
    <source>
        <dbReference type="ARBA" id="ARBA00022989"/>
    </source>
</evidence>
<protein>
    <recommendedName>
        <fullName evidence="9">Mpv17-like protein 2</fullName>
    </recommendedName>
</protein>
<dbReference type="GO" id="GO:0061668">
    <property type="term" value="P:mitochondrial ribosome assembly"/>
    <property type="evidence" value="ECO:0007669"/>
    <property type="project" value="TreeGrafter"/>
</dbReference>
<feature type="transmembrane region" description="Helical" evidence="6">
    <location>
        <begin position="97"/>
        <end position="115"/>
    </location>
</feature>
<evidence type="ECO:0000256" key="1">
    <source>
        <dbReference type="ARBA" id="ARBA00004141"/>
    </source>
</evidence>
<evidence type="ECO:0000256" key="2">
    <source>
        <dbReference type="ARBA" id="ARBA00006824"/>
    </source>
</evidence>
<comment type="subcellular location">
    <subcellularLocation>
        <location evidence="1">Membrane</location>
        <topology evidence="1">Multi-pass membrane protein</topology>
    </subcellularLocation>
</comment>
<feature type="transmembrane region" description="Helical" evidence="6">
    <location>
        <begin position="59"/>
        <end position="77"/>
    </location>
</feature>
<evidence type="ECO:0000313" key="8">
    <source>
        <dbReference type="Proteomes" id="UP001208570"/>
    </source>
</evidence>
<dbReference type="EMBL" id="JAODUP010000326">
    <property type="protein sequence ID" value="KAK2152531.1"/>
    <property type="molecule type" value="Genomic_DNA"/>
</dbReference>
<dbReference type="PANTHER" id="PTHR11266:SF8">
    <property type="entry name" value="MPV17-LIKE PROTEIN 2"/>
    <property type="match status" value="1"/>
</dbReference>
<reference evidence="7" key="1">
    <citation type="journal article" date="2023" name="Mol. Biol. Evol.">
        <title>Third-Generation Sequencing Reveals the Adaptive Role of the Epigenome in Three Deep-Sea Polychaetes.</title>
        <authorList>
            <person name="Perez M."/>
            <person name="Aroh O."/>
            <person name="Sun Y."/>
            <person name="Lan Y."/>
            <person name="Juniper S.K."/>
            <person name="Young C.R."/>
            <person name="Angers B."/>
            <person name="Qian P.Y."/>
        </authorList>
    </citation>
    <scope>NUCLEOTIDE SEQUENCE</scope>
    <source>
        <strain evidence="7">P08H-3</strain>
    </source>
</reference>
<keyword evidence="3 6" id="KW-0812">Transmembrane</keyword>
<organism evidence="7 8">
    <name type="scientific">Paralvinella palmiformis</name>
    <dbReference type="NCBI Taxonomy" id="53620"/>
    <lineage>
        <taxon>Eukaryota</taxon>
        <taxon>Metazoa</taxon>
        <taxon>Spiralia</taxon>
        <taxon>Lophotrochozoa</taxon>
        <taxon>Annelida</taxon>
        <taxon>Polychaeta</taxon>
        <taxon>Sedentaria</taxon>
        <taxon>Canalipalpata</taxon>
        <taxon>Terebellida</taxon>
        <taxon>Terebelliformia</taxon>
        <taxon>Alvinellidae</taxon>
        <taxon>Paralvinella</taxon>
    </lineage>
</organism>
<comment type="caution">
    <text evidence="7">The sequence shown here is derived from an EMBL/GenBank/DDBJ whole genome shotgun (WGS) entry which is preliminary data.</text>
</comment>
<gene>
    <name evidence="7" type="ORF">LSH36_326g05038</name>
</gene>
<dbReference type="AlphaFoldDB" id="A0AAD9N2E0"/>